<evidence type="ECO:0000313" key="4">
    <source>
        <dbReference type="Proteomes" id="UP000291343"/>
    </source>
</evidence>
<dbReference type="STRING" id="195883.A0A482XTS1"/>
<dbReference type="InterPro" id="IPR057887">
    <property type="entry name" value="IQUB_helical"/>
</dbReference>
<feature type="compositionally biased region" description="Polar residues" evidence="1">
    <location>
        <begin position="1"/>
        <end position="20"/>
    </location>
</feature>
<sequence>MSETSLNPIATNASFTSNGGREQKMGETVTDNENYEMMEIPLETNGEENLQHILEEDMGYEEREITEVNLEYEDPTTEILLEHETIPDPDITSKSSMTESMLQYAQSDEVSQPDTDKFFERESLYLEEQVIPEEDEEIEEVEIAVSSLNSESHEESDKENSEKYAENKKVKAEMVSISSSTDETGSQSDEQVEDNGKSGVYDELDSMTATCEVKLETDEQEQNIEDELEIDIEGEPEIDKGKDRSAEHILMICEELGPILDIKVVIEGQEILTTSFGMNSPINHVKIRLAPIFHLKPNEIDLFYNKLISEDTDKLSDFGVTPPDTLILQVKPKDPDLNILNNDYLHYAPLIDIISARIPLSGDYFENKLMQIESDCFVKEWLGGFKNNRTFKEYHHVQTQTLPRKYNLPPGVVLPESFTRQTQTPVFPLVDEGIVTPKSRGTQVWRTDYYVPNCSDKIIIADPDRFKSYASNEHDMLHLPLTVFAQALVVFKRYMKILRNKACKRAIECLSLPHLQKGQQKIKDDIVKEVQRKMRINMFFPTTRFDFSMVYLLISKWRHKETKLIDKLKTNESRKAAYCALFKKEVDMIWMVEEQRLAVKKEALKRNNQEFIEKAARLKSTKNFISIDSLETQQAREYMELYSTLTRRDVTTEQRLDILHHFRNLILSISTEDGADKLVQLVDRECDLLQIGLNHTQIEVLRLRIEQQTLEFFRNNLNAREPNTYKERTIKKTVQAKFRCSRCKCLKPCSDFNVHLKVTKFSICYSCEWLMHIGFQRLDLSPYLRILESVRKSEMNLLTNSGASYILQVTGMYFLVNNIWSGKSALSENSDVSNLRMTRWRQNEDWTPWNCILLTQEESRIHMEIPNVDEYYAKPFLNSVYLKHKRAKYHFLLLYVSDMYIKKTGLWYNAI</sequence>
<evidence type="ECO:0000256" key="1">
    <source>
        <dbReference type="SAM" id="MobiDB-lite"/>
    </source>
</evidence>
<feature type="compositionally biased region" description="Basic and acidic residues" evidence="1">
    <location>
        <begin position="151"/>
        <end position="172"/>
    </location>
</feature>
<evidence type="ECO:0000259" key="2">
    <source>
        <dbReference type="PROSITE" id="PS50053"/>
    </source>
</evidence>
<dbReference type="AlphaFoldDB" id="A0A482XTS1"/>
<dbReference type="InParanoid" id="A0A482XTS1"/>
<gene>
    <name evidence="3" type="ORF">LSTR_LSTR003227</name>
</gene>
<dbReference type="GO" id="GO:0031514">
    <property type="term" value="C:motile cilium"/>
    <property type="evidence" value="ECO:0007669"/>
    <property type="project" value="TreeGrafter"/>
</dbReference>
<reference evidence="3 4" key="1">
    <citation type="journal article" date="2017" name="Gigascience">
        <title>Genome sequence of the small brown planthopper, Laodelphax striatellus.</title>
        <authorList>
            <person name="Zhu J."/>
            <person name="Jiang F."/>
            <person name="Wang X."/>
            <person name="Yang P."/>
            <person name="Bao Y."/>
            <person name="Zhao W."/>
            <person name="Wang W."/>
            <person name="Lu H."/>
            <person name="Wang Q."/>
            <person name="Cui N."/>
            <person name="Li J."/>
            <person name="Chen X."/>
            <person name="Luo L."/>
            <person name="Yu J."/>
            <person name="Kang L."/>
            <person name="Cui F."/>
        </authorList>
    </citation>
    <scope>NUCLEOTIDE SEQUENCE [LARGE SCALE GENOMIC DNA]</scope>
    <source>
        <strain evidence="3">Lst14</strain>
    </source>
</reference>
<proteinExistence type="predicted"/>
<dbReference type="PANTHER" id="PTHR21074:SF0">
    <property type="entry name" value="IQ AND UBIQUITIN-LIKE DOMAIN-CONTAINING PROTEIN"/>
    <property type="match status" value="1"/>
</dbReference>
<name>A0A482XTS1_LAOST</name>
<dbReference type="Pfam" id="PF25805">
    <property type="entry name" value="IQUB"/>
    <property type="match status" value="1"/>
</dbReference>
<feature type="region of interest" description="Disordered" evidence="1">
    <location>
        <begin position="129"/>
        <end position="200"/>
    </location>
</feature>
<dbReference type="InterPro" id="IPR037695">
    <property type="entry name" value="IQUB"/>
</dbReference>
<dbReference type="CDD" id="cd17039">
    <property type="entry name" value="Ubl_ubiquitin_like"/>
    <property type="match status" value="1"/>
</dbReference>
<dbReference type="GO" id="GO:0001669">
    <property type="term" value="C:acrosomal vesicle"/>
    <property type="evidence" value="ECO:0007669"/>
    <property type="project" value="TreeGrafter"/>
</dbReference>
<dbReference type="GO" id="GO:0060271">
    <property type="term" value="P:cilium assembly"/>
    <property type="evidence" value="ECO:0007669"/>
    <property type="project" value="TreeGrafter"/>
</dbReference>
<keyword evidence="4" id="KW-1185">Reference proteome</keyword>
<dbReference type="InterPro" id="IPR000626">
    <property type="entry name" value="Ubiquitin-like_dom"/>
</dbReference>
<feature type="compositionally biased region" description="Acidic residues" evidence="1">
    <location>
        <begin position="130"/>
        <end position="142"/>
    </location>
</feature>
<dbReference type="PROSITE" id="PS50053">
    <property type="entry name" value="UBIQUITIN_2"/>
    <property type="match status" value="1"/>
</dbReference>
<feature type="compositionally biased region" description="Polar residues" evidence="1">
    <location>
        <begin position="176"/>
        <end position="189"/>
    </location>
</feature>
<dbReference type="OrthoDB" id="10265862at2759"/>
<feature type="domain" description="Ubiquitin-like" evidence="2">
    <location>
        <begin position="260"/>
        <end position="335"/>
    </location>
</feature>
<comment type="caution">
    <text evidence="3">The sequence shown here is derived from an EMBL/GenBank/DDBJ whole genome shotgun (WGS) entry which is preliminary data.</text>
</comment>
<accession>A0A482XTS1</accession>
<feature type="compositionally biased region" description="Polar residues" evidence="1">
    <location>
        <begin position="92"/>
        <end position="113"/>
    </location>
</feature>
<dbReference type="Proteomes" id="UP000291343">
    <property type="component" value="Unassembled WGS sequence"/>
</dbReference>
<dbReference type="GO" id="GO:0030317">
    <property type="term" value="P:flagellated sperm motility"/>
    <property type="evidence" value="ECO:0007669"/>
    <property type="project" value="TreeGrafter"/>
</dbReference>
<dbReference type="SUPFAM" id="SSF54236">
    <property type="entry name" value="Ubiquitin-like"/>
    <property type="match status" value="1"/>
</dbReference>
<dbReference type="FunCoup" id="A0A482XTS1">
    <property type="interactions" value="11"/>
</dbReference>
<protein>
    <recommendedName>
        <fullName evidence="2">Ubiquitin-like domain-containing protein</fullName>
    </recommendedName>
</protein>
<dbReference type="EMBL" id="QKKF02000897">
    <property type="protein sequence ID" value="RZF48847.1"/>
    <property type="molecule type" value="Genomic_DNA"/>
</dbReference>
<evidence type="ECO:0000313" key="3">
    <source>
        <dbReference type="EMBL" id="RZF48847.1"/>
    </source>
</evidence>
<dbReference type="InterPro" id="IPR029071">
    <property type="entry name" value="Ubiquitin-like_domsf"/>
</dbReference>
<dbReference type="PANTHER" id="PTHR21074">
    <property type="entry name" value="IQ AND UBIQUITIN-LIKE DOMAIN-CONTAINING PROTEIN"/>
    <property type="match status" value="1"/>
</dbReference>
<feature type="region of interest" description="Disordered" evidence="1">
    <location>
        <begin position="1"/>
        <end position="26"/>
    </location>
</feature>
<organism evidence="3 4">
    <name type="scientific">Laodelphax striatellus</name>
    <name type="common">Small brown planthopper</name>
    <name type="synonym">Delphax striatella</name>
    <dbReference type="NCBI Taxonomy" id="195883"/>
    <lineage>
        <taxon>Eukaryota</taxon>
        <taxon>Metazoa</taxon>
        <taxon>Ecdysozoa</taxon>
        <taxon>Arthropoda</taxon>
        <taxon>Hexapoda</taxon>
        <taxon>Insecta</taxon>
        <taxon>Pterygota</taxon>
        <taxon>Neoptera</taxon>
        <taxon>Paraneoptera</taxon>
        <taxon>Hemiptera</taxon>
        <taxon>Auchenorrhyncha</taxon>
        <taxon>Fulgoroidea</taxon>
        <taxon>Delphacidae</taxon>
        <taxon>Criomorphinae</taxon>
        <taxon>Laodelphax</taxon>
    </lineage>
</organism>
<feature type="region of interest" description="Disordered" evidence="1">
    <location>
        <begin position="84"/>
        <end position="117"/>
    </location>
</feature>